<dbReference type="PANTHER" id="PTHR31735:SF1">
    <property type="entry name" value="VACUOLAR MEMBRANE PROTEIN YPL162C"/>
    <property type="match status" value="1"/>
</dbReference>
<dbReference type="AlphaFoldDB" id="A0A367KXN6"/>
<gene>
    <name evidence="2" type="ORF">CU098_013918</name>
</gene>
<proteinExistence type="predicted"/>
<dbReference type="Pfam" id="PF12400">
    <property type="entry name" value="STIMATE"/>
    <property type="match status" value="1"/>
</dbReference>
<dbReference type="GO" id="GO:0016020">
    <property type="term" value="C:membrane"/>
    <property type="evidence" value="ECO:0007669"/>
    <property type="project" value="TreeGrafter"/>
</dbReference>
<dbReference type="OrthoDB" id="431202at2759"/>
<evidence type="ECO:0000313" key="3">
    <source>
        <dbReference type="Proteomes" id="UP000253551"/>
    </source>
</evidence>
<accession>A0A367KXN6</accession>
<evidence type="ECO:0000256" key="1">
    <source>
        <dbReference type="SAM" id="Phobius"/>
    </source>
</evidence>
<evidence type="ECO:0000313" key="2">
    <source>
        <dbReference type="EMBL" id="RCI06979.1"/>
    </source>
</evidence>
<feature type="transmembrane region" description="Helical" evidence="1">
    <location>
        <begin position="127"/>
        <end position="151"/>
    </location>
</feature>
<sequence length="228" mass="26400">MQFKKEKSCQLLDGFAIFVQLSLCFTALLTLMYKRSREKPQRPIEIWTLDVSKQFIGAGIIHFINIGISYATENNLCVVYFLNVAMDTTLGVFILWCWMKVIWALLDKTQISVDAYYTIPINKRTMLLWLQQLVIFLLAIILSKICFYEILVLNEDWLSQLGELAISWTDNNPKLQLLFVMLIFPLVMNAIQFWLTDTIIKQNSQIVDFEQKVNNTPTESTPLLISSA</sequence>
<feature type="transmembrane region" description="Helical" evidence="1">
    <location>
        <begin position="15"/>
        <end position="33"/>
    </location>
</feature>
<protein>
    <submittedName>
        <fullName evidence="2">Uncharacterized protein</fullName>
    </submittedName>
</protein>
<keyword evidence="1" id="KW-1133">Transmembrane helix</keyword>
<keyword evidence="1" id="KW-0812">Transmembrane</keyword>
<keyword evidence="3" id="KW-1185">Reference proteome</keyword>
<feature type="transmembrane region" description="Helical" evidence="1">
    <location>
        <begin position="78"/>
        <end position="106"/>
    </location>
</feature>
<dbReference type="STRING" id="4846.A0A367KXN6"/>
<keyword evidence="1" id="KW-0472">Membrane</keyword>
<feature type="transmembrane region" description="Helical" evidence="1">
    <location>
        <begin position="54"/>
        <end position="72"/>
    </location>
</feature>
<organism evidence="2 3">
    <name type="scientific">Rhizopus stolonifer</name>
    <name type="common">Rhizopus nigricans</name>
    <dbReference type="NCBI Taxonomy" id="4846"/>
    <lineage>
        <taxon>Eukaryota</taxon>
        <taxon>Fungi</taxon>
        <taxon>Fungi incertae sedis</taxon>
        <taxon>Mucoromycota</taxon>
        <taxon>Mucoromycotina</taxon>
        <taxon>Mucoromycetes</taxon>
        <taxon>Mucorales</taxon>
        <taxon>Mucorineae</taxon>
        <taxon>Rhizopodaceae</taxon>
        <taxon>Rhizopus</taxon>
    </lineage>
</organism>
<dbReference type="InterPro" id="IPR022127">
    <property type="entry name" value="STIMATE/YPL162C"/>
</dbReference>
<comment type="caution">
    <text evidence="2">The sequence shown here is derived from an EMBL/GenBank/DDBJ whole genome shotgun (WGS) entry which is preliminary data.</text>
</comment>
<dbReference type="Proteomes" id="UP000253551">
    <property type="component" value="Unassembled WGS sequence"/>
</dbReference>
<name>A0A367KXN6_RHIST</name>
<reference evidence="2 3" key="1">
    <citation type="journal article" date="2018" name="G3 (Bethesda)">
        <title>Phylogenetic and Phylogenomic Definition of Rhizopus Species.</title>
        <authorList>
            <person name="Gryganskyi A.P."/>
            <person name="Golan J."/>
            <person name="Dolatabadi S."/>
            <person name="Mondo S."/>
            <person name="Robb S."/>
            <person name="Idnurm A."/>
            <person name="Muszewska A."/>
            <person name="Steczkiewicz K."/>
            <person name="Masonjones S."/>
            <person name="Liao H.L."/>
            <person name="Gajdeczka M.T."/>
            <person name="Anike F."/>
            <person name="Vuek A."/>
            <person name="Anishchenko I.M."/>
            <person name="Voigt K."/>
            <person name="de Hoog G.S."/>
            <person name="Smith M.E."/>
            <person name="Heitman J."/>
            <person name="Vilgalys R."/>
            <person name="Stajich J.E."/>
        </authorList>
    </citation>
    <scope>NUCLEOTIDE SEQUENCE [LARGE SCALE GENOMIC DNA]</scope>
    <source>
        <strain evidence="2 3">LSU 92-RS-03</strain>
    </source>
</reference>
<feature type="transmembrane region" description="Helical" evidence="1">
    <location>
        <begin position="177"/>
        <end position="195"/>
    </location>
</feature>
<dbReference type="EMBL" id="PJQM01000051">
    <property type="protein sequence ID" value="RCI06979.1"/>
    <property type="molecule type" value="Genomic_DNA"/>
</dbReference>
<dbReference type="PANTHER" id="PTHR31735">
    <property type="entry name" value="VACUOLAR MEMBRANE PROTEIN YPL162C"/>
    <property type="match status" value="1"/>
</dbReference>